<dbReference type="InterPro" id="IPR038774">
    <property type="entry name" value="CEP162-like"/>
</dbReference>
<feature type="compositionally biased region" description="Polar residues" evidence="10">
    <location>
        <begin position="461"/>
        <end position="506"/>
    </location>
</feature>
<evidence type="ECO:0000256" key="7">
    <source>
        <dbReference type="ARBA" id="ARBA00023054"/>
    </source>
</evidence>
<feature type="compositionally biased region" description="Polar residues" evidence="10">
    <location>
        <begin position="278"/>
        <end position="303"/>
    </location>
</feature>
<evidence type="ECO:0000256" key="1">
    <source>
        <dbReference type="ARBA" id="ARBA00004114"/>
    </source>
</evidence>
<feature type="compositionally biased region" description="Low complexity" evidence="10">
    <location>
        <begin position="17"/>
        <end position="26"/>
    </location>
</feature>
<comment type="subcellular location">
    <subcellularLocation>
        <location evidence="1">Cytoplasm</location>
        <location evidence="1">Cytoskeleton</location>
        <location evidence="1">Microtubule organizing center</location>
        <location evidence="1">Centrosome</location>
        <location evidence="1">Centriole</location>
    </subcellularLocation>
</comment>
<dbReference type="GO" id="GO:0005879">
    <property type="term" value="C:axonemal microtubule"/>
    <property type="evidence" value="ECO:0007669"/>
    <property type="project" value="TreeGrafter"/>
</dbReference>
<evidence type="ECO:0000256" key="5">
    <source>
        <dbReference type="ARBA" id="ARBA00022701"/>
    </source>
</evidence>
<dbReference type="EnsemblMetazoa" id="Aqu2.1.26919_001">
    <property type="protein sequence ID" value="Aqu2.1.26919_001"/>
    <property type="gene ID" value="Aqu2.1.26919"/>
</dbReference>
<reference evidence="11" key="1">
    <citation type="submission" date="2017-05" db="UniProtKB">
        <authorList>
            <consortium name="EnsemblMetazoa"/>
        </authorList>
    </citation>
    <scope>IDENTIFICATION</scope>
</reference>
<evidence type="ECO:0000256" key="3">
    <source>
        <dbReference type="ARBA" id="ARBA00021406"/>
    </source>
</evidence>
<name>A0A1X7UG26_AMPQE</name>
<comment type="similarity">
    <text evidence="2">Belongs to the CEP162 family.</text>
</comment>
<evidence type="ECO:0000256" key="8">
    <source>
        <dbReference type="ARBA" id="ARBA00023212"/>
    </source>
</evidence>
<evidence type="ECO:0000256" key="2">
    <source>
        <dbReference type="ARBA" id="ARBA00009485"/>
    </source>
</evidence>
<feature type="region of interest" description="Disordered" evidence="10">
    <location>
        <begin position="1"/>
        <end position="204"/>
    </location>
</feature>
<keyword evidence="5" id="KW-0493">Microtubule</keyword>
<feature type="region of interest" description="Disordered" evidence="10">
    <location>
        <begin position="755"/>
        <end position="799"/>
    </location>
</feature>
<feature type="compositionally biased region" description="Low complexity" evidence="10">
    <location>
        <begin position="159"/>
        <end position="174"/>
    </location>
</feature>
<evidence type="ECO:0000256" key="4">
    <source>
        <dbReference type="ARBA" id="ARBA00022490"/>
    </source>
</evidence>
<dbReference type="PANTHER" id="PTHR34031">
    <property type="entry name" value="CENTROSOMAL PROTEIN OF 162 KDA"/>
    <property type="match status" value="1"/>
</dbReference>
<feature type="coiled-coil region" evidence="9">
    <location>
        <begin position="1006"/>
        <end position="1146"/>
    </location>
</feature>
<dbReference type="InParanoid" id="A0A1X7UG26"/>
<dbReference type="eggNOG" id="ENOG502QSPF">
    <property type="taxonomic scope" value="Eukaryota"/>
</dbReference>
<dbReference type="GO" id="GO:0005814">
    <property type="term" value="C:centriole"/>
    <property type="evidence" value="ECO:0007669"/>
    <property type="project" value="UniProtKB-SubCell"/>
</dbReference>
<feature type="compositionally biased region" description="Polar residues" evidence="10">
    <location>
        <begin position="138"/>
        <end position="147"/>
    </location>
</feature>
<organism evidence="11">
    <name type="scientific">Amphimedon queenslandica</name>
    <name type="common">Sponge</name>
    <dbReference type="NCBI Taxonomy" id="400682"/>
    <lineage>
        <taxon>Eukaryota</taxon>
        <taxon>Metazoa</taxon>
        <taxon>Porifera</taxon>
        <taxon>Demospongiae</taxon>
        <taxon>Heteroscleromorpha</taxon>
        <taxon>Haplosclerida</taxon>
        <taxon>Niphatidae</taxon>
        <taxon>Amphimedon</taxon>
    </lineage>
</organism>
<keyword evidence="8" id="KW-0206">Cytoskeleton</keyword>
<keyword evidence="4" id="KW-0963">Cytoplasm</keyword>
<evidence type="ECO:0000256" key="6">
    <source>
        <dbReference type="ARBA" id="ARBA00022794"/>
    </source>
</evidence>
<dbReference type="AlphaFoldDB" id="A0A1X7UG26"/>
<feature type="compositionally biased region" description="Gly residues" evidence="10">
    <location>
        <begin position="778"/>
        <end position="798"/>
    </location>
</feature>
<keyword evidence="7 9" id="KW-0175">Coiled coil</keyword>
<sequence>MTDTESDPEFDKFLQESLSSASSSASVGRSYANPIQPVDSTGSRLDHSSHTIHRNTTRGEGGDDRVSSIGLSWLKPSSTEIKGGGEVGGDSDEWIHDSSNENQRTMSNATPHVSDDDMSTEKDDDDENQEELPKHAPVSSSSANPQMKLQLHNIPPIPLSSSSSASSINDILSPKPTSPGHTIHPPPTTATSISSGSFPRLIPIPNISTNATLAHSLSRPAYKKSSKEGSISLSSAPLSAIIKPTDPPQSSIKDGPSDHSFVSSASSVSDNTSPFKIDSQSQSEMTQSKRQVSQEGLQSLPVCNSTSSDIIEKQGSNQQFLLLSQGKEEEEDEDLTGSFKVDASVSRSLEHIESEPVPAPPLVSDGGLVSSNGHLKQVLSTAVLPKTSSLSTPITPSSSVPLVAHSFSDGSVVNPLSLLPTPLPTLTAGGPVPSKSTEGKSLQELLRTLAVEELTSAVSSNIMKSSADNEKPTPSVSNESSIPGSPLPSSQPKQSVLQNELMQQEAEQWKTACEEERERVRELEEQIKDHERRKDKLQLDYGQQIKDLRKELLDLRAKLRKSESEKVEHKPSVSNEEQERLIQGYQKENERLYAELTLTSKEFKSTKAQLLEDNNKLATELANMRAKHDGQDQVIRHLRQQIESYSYKLHTDTNNDDDINIRKKLEESVDNCQKLQCQLEEVIAANKGLEEQLLAVQIEKHDSVEGTLINEIKDTYDREVSQLQMKLKTAKEDYDSLRRQSEALLQEKDAELKSIKDSMTATKQQQKKDDSYTYQKGVRGGGGGGARGGGGGGGGGGPRLIKSRAVADSKRIKELEHQVNELQLALKKRHPNSIPALIYATNNEAERKEPSEGIVSYLESKVQRLEGELGAREEEVTRKMEEMKKQFEEMECLYEEQIDSLKNQVSLVAAQAKSDSRGATRESSVSTEEKTLKSENTQLKEQVSKLTLEIKHQRLQLEGLAAQAEGERRKTKEKWEHKIKKIEKAYSEKMDSLVANLVQERSDSNLARLKTRLASREARIKQLEQEIEILRVDEEAVAVTKSLEEELRSQVELLTSELEESKKHHTPEMHHFNSLLAKISHLENKLSEYEKRLQETADKSGLVPQEQLKQLELKYRRQLSEKNKQIDKFREELDTLMDTLYSLQESNSVIKR</sequence>
<evidence type="ECO:0000256" key="9">
    <source>
        <dbReference type="SAM" id="Coils"/>
    </source>
</evidence>
<evidence type="ECO:0000256" key="10">
    <source>
        <dbReference type="SAM" id="MobiDB-lite"/>
    </source>
</evidence>
<feature type="region of interest" description="Disordered" evidence="10">
    <location>
        <begin position="461"/>
        <end position="510"/>
    </location>
</feature>
<evidence type="ECO:0000313" key="11">
    <source>
        <dbReference type="EnsemblMetazoa" id="Aqu2.1.26919_001"/>
    </source>
</evidence>
<feature type="compositionally biased region" description="Low complexity" evidence="10">
    <location>
        <begin position="228"/>
        <end position="242"/>
    </location>
</feature>
<feature type="coiled-coil region" evidence="9">
    <location>
        <begin position="862"/>
        <end position="900"/>
    </location>
</feature>
<dbReference type="GO" id="GO:0060271">
    <property type="term" value="P:cilium assembly"/>
    <property type="evidence" value="ECO:0007669"/>
    <property type="project" value="TreeGrafter"/>
</dbReference>
<feature type="compositionally biased region" description="Low complexity" evidence="10">
    <location>
        <begin position="258"/>
        <end position="273"/>
    </location>
</feature>
<protein>
    <recommendedName>
        <fullName evidence="3">Centrosomal protein of 162 kDa</fullName>
    </recommendedName>
</protein>
<dbReference type="OMA" id="WHADEIR"/>
<proteinExistence type="inferred from homology"/>
<accession>A0A1X7UG26</accession>
<dbReference type="PANTHER" id="PTHR34031:SF1">
    <property type="entry name" value="CENTROSOMAL PROTEIN OF 162 KDA"/>
    <property type="match status" value="1"/>
</dbReference>
<keyword evidence="6" id="KW-0970">Cilium biogenesis/degradation</keyword>
<dbReference type="OrthoDB" id="2157184at2759"/>
<feature type="region of interest" description="Disordered" evidence="10">
    <location>
        <begin position="217"/>
        <end position="303"/>
    </location>
</feature>
<feature type="region of interest" description="Disordered" evidence="10">
    <location>
        <begin position="911"/>
        <end position="938"/>
    </location>
</feature>
<feature type="compositionally biased region" description="Polar residues" evidence="10">
    <location>
        <begin position="100"/>
        <end position="111"/>
    </location>
</feature>